<reference evidence="2 3" key="1">
    <citation type="journal article" date="2022" name="Nat. Ecol. Evol.">
        <title>A masculinizing supergene underlies an exaggerated male reproductive morph in a spider.</title>
        <authorList>
            <person name="Hendrickx F."/>
            <person name="De Corte Z."/>
            <person name="Sonet G."/>
            <person name="Van Belleghem S.M."/>
            <person name="Kostlbacher S."/>
            <person name="Vangestel C."/>
        </authorList>
    </citation>
    <scope>NUCLEOTIDE SEQUENCE [LARGE SCALE GENOMIC DNA]</scope>
    <source>
        <strain evidence="2">W744_W776</strain>
    </source>
</reference>
<dbReference type="Proteomes" id="UP000827092">
    <property type="component" value="Unassembled WGS sequence"/>
</dbReference>
<dbReference type="EMBL" id="JAFNEN010000057">
    <property type="protein sequence ID" value="KAG8197299.1"/>
    <property type="molecule type" value="Genomic_DNA"/>
</dbReference>
<evidence type="ECO:0000313" key="3">
    <source>
        <dbReference type="Proteomes" id="UP000827092"/>
    </source>
</evidence>
<dbReference type="AlphaFoldDB" id="A0AAV6VL41"/>
<evidence type="ECO:0000313" key="2">
    <source>
        <dbReference type="EMBL" id="KAG8197299.1"/>
    </source>
</evidence>
<feature type="region of interest" description="Disordered" evidence="1">
    <location>
        <begin position="52"/>
        <end position="146"/>
    </location>
</feature>
<gene>
    <name evidence="2" type="ORF">JTE90_007545</name>
</gene>
<feature type="compositionally biased region" description="Basic and acidic residues" evidence="1">
    <location>
        <begin position="55"/>
        <end position="146"/>
    </location>
</feature>
<comment type="caution">
    <text evidence="2">The sequence shown here is derived from an EMBL/GenBank/DDBJ whole genome shotgun (WGS) entry which is preliminary data.</text>
</comment>
<proteinExistence type="predicted"/>
<accession>A0AAV6VL41</accession>
<evidence type="ECO:0000256" key="1">
    <source>
        <dbReference type="SAM" id="MobiDB-lite"/>
    </source>
</evidence>
<name>A0AAV6VL41_9ARAC</name>
<sequence>MIQLVIGQIYFDTEGPIMDDKGRMIGVTDNSESLKIRWNLVIKQGKSNKTTITHFDWKPKDEKDKGKPPIDEMIPDNKDKDKDKTPIDEKVPGDKDDQMKMIPDDIDEKMKRIPDDKDDQMKMIPDDKNKDKTPLEEKIPNNKDKTLTPAPLVQVYVVASGNGGAHTNIGDGGYYGRNNGYALSTGSATEDGKNKWSGGFSWDEKDWKDAQPRIPSQDWTQSSSWRIEDQKDINKHIAQIDGQSGGGGMVMSLSDDKLGEASTKYRISYLGLNLKPQSLAARTREKLLNWRLRFRK</sequence>
<keyword evidence="3" id="KW-1185">Reference proteome</keyword>
<protein>
    <submittedName>
        <fullName evidence="2">Uncharacterized protein</fullName>
    </submittedName>
</protein>
<organism evidence="2 3">
    <name type="scientific">Oedothorax gibbosus</name>
    <dbReference type="NCBI Taxonomy" id="931172"/>
    <lineage>
        <taxon>Eukaryota</taxon>
        <taxon>Metazoa</taxon>
        <taxon>Ecdysozoa</taxon>
        <taxon>Arthropoda</taxon>
        <taxon>Chelicerata</taxon>
        <taxon>Arachnida</taxon>
        <taxon>Araneae</taxon>
        <taxon>Araneomorphae</taxon>
        <taxon>Entelegynae</taxon>
        <taxon>Araneoidea</taxon>
        <taxon>Linyphiidae</taxon>
        <taxon>Erigoninae</taxon>
        <taxon>Oedothorax</taxon>
    </lineage>
</organism>